<accession>A0AAD4D2X5</accession>
<feature type="region of interest" description="Disordered" evidence="1">
    <location>
        <begin position="1"/>
        <end position="23"/>
    </location>
</feature>
<protein>
    <submittedName>
        <fullName evidence="2">Uncharacterized protein</fullName>
    </submittedName>
</protein>
<reference evidence="2" key="1">
    <citation type="journal article" date="2020" name="Fungal Divers.">
        <title>Resolving the Mortierellaceae phylogeny through synthesis of multi-gene phylogenetics and phylogenomics.</title>
        <authorList>
            <person name="Vandepol N."/>
            <person name="Liber J."/>
            <person name="Desiro A."/>
            <person name="Na H."/>
            <person name="Kennedy M."/>
            <person name="Barry K."/>
            <person name="Grigoriev I.V."/>
            <person name="Miller A.N."/>
            <person name="O'Donnell K."/>
            <person name="Stajich J.E."/>
            <person name="Bonito G."/>
        </authorList>
    </citation>
    <scope>NUCLEOTIDE SEQUENCE</scope>
    <source>
        <strain evidence="2">NRRL 28262</strain>
    </source>
</reference>
<evidence type="ECO:0000313" key="2">
    <source>
        <dbReference type="EMBL" id="KAG0253968.1"/>
    </source>
</evidence>
<dbReference type="EMBL" id="JAAAIL010002869">
    <property type="protein sequence ID" value="KAG0253968.1"/>
    <property type="molecule type" value="Genomic_DNA"/>
</dbReference>
<organism evidence="2 3">
    <name type="scientific">Linnemannia exigua</name>
    <dbReference type="NCBI Taxonomy" id="604196"/>
    <lineage>
        <taxon>Eukaryota</taxon>
        <taxon>Fungi</taxon>
        <taxon>Fungi incertae sedis</taxon>
        <taxon>Mucoromycota</taxon>
        <taxon>Mortierellomycotina</taxon>
        <taxon>Mortierellomycetes</taxon>
        <taxon>Mortierellales</taxon>
        <taxon>Mortierellaceae</taxon>
        <taxon>Linnemannia</taxon>
    </lineage>
</organism>
<comment type="caution">
    <text evidence="2">The sequence shown here is derived from an EMBL/GenBank/DDBJ whole genome shotgun (WGS) entry which is preliminary data.</text>
</comment>
<feature type="compositionally biased region" description="Acidic residues" evidence="1">
    <location>
        <begin position="109"/>
        <end position="123"/>
    </location>
</feature>
<proteinExistence type="predicted"/>
<sequence>QHTDSDASSTYSNDADIDELNAADELDAADEALRDDDHFDHVLWDQVFEGFERNLLDGAIEGQIQYEADMAANREEEVAIPERPEYFFGVDEIGADLGNIQLEAANGMENEDHEPDQDEEEFEDDRRVQAIVAGIEMVREAVEGMDDEVVQDANAQQ</sequence>
<evidence type="ECO:0000313" key="3">
    <source>
        <dbReference type="Proteomes" id="UP001194580"/>
    </source>
</evidence>
<evidence type="ECO:0000256" key="1">
    <source>
        <dbReference type="SAM" id="MobiDB-lite"/>
    </source>
</evidence>
<dbReference type="Proteomes" id="UP001194580">
    <property type="component" value="Unassembled WGS sequence"/>
</dbReference>
<gene>
    <name evidence="2" type="ORF">BGZ95_006164</name>
</gene>
<feature type="region of interest" description="Disordered" evidence="1">
    <location>
        <begin position="105"/>
        <end position="124"/>
    </location>
</feature>
<feature type="compositionally biased region" description="Polar residues" evidence="1">
    <location>
        <begin position="1"/>
        <end position="13"/>
    </location>
</feature>
<dbReference type="AlphaFoldDB" id="A0AAD4D2X5"/>
<name>A0AAD4D2X5_9FUNG</name>
<keyword evidence="3" id="KW-1185">Reference proteome</keyword>
<feature type="non-terminal residue" evidence="2">
    <location>
        <position position="1"/>
    </location>
</feature>